<dbReference type="Pfam" id="PF07238">
    <property type="entry name" value="PilZ"/>
    <property type="match status" value="1"/>
</dbReference>
<reference evidence="2" key="1">
    <citation type="submission" date="2022-12" db="EMBL/GenBank/DDBJ databases">
        <title>Bacterial isolates from different developmental stages of Nematostella vectensis.</title>
        <authorList>
            <person name="Fraune S."/>
        </authorList>
    </citation>
    <scope>NUCLEOTIDE SEQUENCE</scope>
    <source>
        <strain evidence="2">G21630-S1</strain>
    </source>
</reference>
<dbReference type="InterPro" id="IPR009875">
    <property type="entry name" value="PilZ_domain"/>
</dbReference>
<comment type="caution">
    <text evidence="2">The sequence shown here is derived from an EMBL/GenBank/DDBJ whole genome shotgun (WGS) entry which is preliminary data.</text>
</comment>
<evidence type="ECO:0000259" key="1">
    <source>
        <dbReference type="Pfam" id="PF07238"/>
    </source>
</evidence>
<gene>
    <name evidence="2" type="ORF">O4H49_18790</name>
</gene>
<evidence type="ECO:0000313" key="2">
    <source>
        <dbReference type="EMBL" id="MCZ4282839.1"/>
    </source>
</evidence>
<dbReference type="Proteomes" id="UP001069802">
    <property type="component" value="Unassembled WGS sequence"/>
</dbReference>
<dbReference type="RefSeq" id="WP_269424982.1">
    <property type="nucleotide sequence ID" value="NZ_JAPWGY010000011.1"/>
</dbReference>
<sequence length="107" mass="11795">MTDSNEDRRSFPRAEVVMAGSMKGSYDRRDCAVIDISLTGAKLELDKPLDSKSIQTIRFSQTTALNVSVAWHKGTSVGVTFTDDPHDIANALERLLPDSCFEPFSKS</sequence>
<organism evidence="2 3">
    <name type="scientific">Kiloniella laminariae</name>
    <dbReference type="NCBI Taxonomy" id="454162"/>
    <lineage>
        <taxon>Bacteria</taxon>
        <taxon>Pseudomonadati</taxon>
        <taxon>Pseudomonadota</taxon>
        <taxon>Alphaproteobacteria</taxon>
        <taxon>Rhodospirillales</taxon>
        <taxon>Kiloniellaceae</taxon>
        <taxon>Kiloniella</taxon>
    </lineage>
</organism>
<name>A0ABT4LP31_9PROT</name>
<evidence type="ECO:0000313" key="3">
    <source>
        <dbReference type="Proteomes" id="UP001069802"/>
    </source>
</evidence>
<accession>A0ABT4LP31</accession>
<dbReference type="Gene3D" id="2.40.10.220">
    <property type="entry name" value="predicted glycosyltransferase like domains"/>
    <property type="match status" value="1"/>
</dbReference>
<proteinExistence type="predicted"/>
<dbReference type="EMBL" id="JAPWGY010000011">
    <property type="protein sequence ID" value="MCZ4282839.1"/>
    <property type="molecule type" value="Genomic_DNA"/>
</dbReference>
<protein>
    <submittedName>
        <fullName evidence="2">PilZ domain-containing protein</fullName>
    </submittedName>
</protein>
<dbReference type="SUPFAM" id="SSF141371">
    <property type="entry name" value="PilZ domain-like"/>
    <property type="match status" value="1"/>
</dbReference>
<feature type="domain" description="PilZ" evidence="1">
    <location>
        <begin position="7"/>
        <end position="96"/>
    </location>
</feature>
<keyword evidence="3" id="KW-1185">Reference proteome</keyword>